<sequence>MQFTRAFVALATFVTFAAATPLSGDSTPAPIPASQCNTGPIQCCNTVQRADSPAVAPLLGLLGVVVEDITALVGATCSPISVIGLPGNSCNAQPVCCSNNTFNGLIAIGCVPIIINL</sequence>
<gene>
    <name evidence="8" type="ORF">FA13DRAFT_1643968</name>
</gene>
<evidence type="ECO:0000256" key="6">
    <source>
        <dbReference type="ARBA" id="ARBA00023157"/>
    </source>
</evidence>
<keyword evidence="4 7" id="KW-0964">Secreted</keyword>
<evidence type="ECO:0000256" key="1">
    <source>
        <dbReference type="ARBA" id="ARBA00004191"/>
    </source>
</evidence>
<reference evidence="8 9" key="1">
    <citation type="journal article" date="2019" name="Nat. Ecol. Evol.">
        <title>Megaphylogeny resolves global patterns of mushroom evolution.</title>
        <authorList>
            <person name="Varga T."/>
            <person name="Krizsan K."/>
            <person name="Foldi C."/>
            <person name="Dima B."/>
            <person name="Sanchez-Garcia M."/>
            <person name="Sanchez-Ramirez S."/>
            <person name="Szollosi G.J."/>
            <person name="Szarkandi J.G."/>
            <person name="Papp V."/>
            <person name="Albert L."/>
            <person name="Andreopoulos W."/>
            <person name="Angelini C."/>
            <person name="Antonin V."/>
            <person name="Barry K.W."/>
            <person name="Bougher N.L."/>
            <person name="Buchanan P."/>
            <person name="Buyck B."/>
            <person name="Bense V."/>
            <person name="Catcheside P."/>
            <person name="Chovatia M."/>
            <person name="Cooper J."/>
            <person name="Damon W."/>
            <person name="Desjardin D."/>
            <person name="Finy P."/>
            <person name="Geml J."/>
            <person name="Haridas S."/>
            <person name="Hughes K."/>
            <person name="Justo A."/>
            <person name="Karasinski D."/>
            <person name="Kautmanova I."/>
            <person name="Kiss B."/>
            <person name="Kocsube S."/>
            <person name="Kotiranta H."/>
            <person name="LaButti K.M."/>
            <person name="Lechner B.E."/>
            <person name="Liimatainen K."/>
            <person name="Lipzen A."/>
            <person name="Lukacs Z."/>
            <person name="Mihaltcheva S."/>
            <person name="Morgado L.N."/>
            <person name="Niskanen T."/>
            <person name="Noordeloos M.E."/>
            <person name="Ohm R.A."/>
            <person name="Ortiz-Santana B."/>
            <person name="Ovrebo C."/>
            <person name="Racz N."/>
            <person name="Riley R."/>
            <person name="Savchenko A."/>
            <person name="Shiryaev A."/>
            <person name="Soop K."/>
            <person name="Spirin V."/>
            <person name="Szebenyi C."/>
            <person name="Tomsovsky M."/>
            <person name="Tulloss R.E."/>
            <person name="Uehling J."/>
            <person name="Grigoriev I.V."/>
            <person name="Vagvolgyi C."/>
            <person name="Papp T."/>
            <person name="Martin F.M."/>
            <person name="Miettinen O."/>
            <person name="Hibbett D.S."/>
            <person name="Nagy L.G."/>
        </authorList>
    </citation>
    <scope>NUCLEOTIDE SEQUENCE [LARGE SCALE GENOMIC DNA]</scope>
    <source>
        <strain evidence="8 9">FP101781</strain>
    </source>
</reference>
<dbReference type="OrthoDB" id="4225815at2759"/>
<evidence type="ECO:0000256" key="7">
    <source>
        <dbReference type="RuleBase" id="RU365009"/>
    </source>
</evidence>
<dbReference type="Proteomes" id="UP000298030">
    <property type="component" value="Unassembled WGS sequence"/>
</dbReference>
<evidence type="ECO:0000256" key="2">
    <source>
        <dbReference type="ARBA" id="ARBA00010446"/>
    </source>
</evidence>
<accession>A0A4Y7SGP4</accession>
<dbReference type="AlphaFoldDB" id="A0A4Y7SGP4"/>
<organism evidence="8 9">
    <name type="scientific">Coprinellus micaceus</name>
    <name type="common">Glistening ink-cap mushroom</name>
    <name type="synonym">Coprinus micaceus</name>
    <dbReference type="NCBI Taxonomy" id="71717"/>
    <lineage>
        <taxon>Eukaryota</taxon>
        <taxon>Fungi</taxon>
        <taxon>Dikarya</taxon>
        <taxon>Basidiomycota</taxon>
        <taxon>Agaricomycotina</taxon>
        <taxon>Agaricomycetes</taxon>
        <taxon>Agaricomycetidae</taxon>
        <taxon>Agaricales</taxon>
        <taxon>Agaricineae</taxon>
        <taxon>Psathyrellaceae</taxon>
        <taxon>Coprinellus</taxon>
    </lineage>
</organism>
<dbReference type="EMBL" id="QPFP01000127">
    <property type="protein sequence ID" value="TEB20995.1"/>
    <property type="molecule type" value="Genomic_DNA"/>
</dbReference>
<dbReference type="Pfam" id="PF01185">
    <property type="entry name" value="Hydrophobin"/>
    <property type="match status" value="1"/>
</dbReference>
<dbReference type="CDD" id="cd23507">
    <property type="entry name" value="hydrophobin_I"/>
    <property type="match status" value="1"/>
</dbReference>
<keyword evidence="6 7" id="KW-1015">Disulfide bond</keyword>
<proteinExistence type="inferred from homology"/>
<feature type="signal peptide" evidence="7">
    <location>
        <begin position="1"/>
        <end position="19"/>
    </location>
</feature>
<dbReference type="InterPro" id="IPR019778">
    <property type="entry name" value="Class_I_Hydrophobin_CS"/>
</dbReference>
<protein>
    <recommendedName>
        <fullName evidence="7">Hydrophobin</fullName>
    </recommendedName>
</protein>
<dbReference type="PROSITE" id="PS00956">
    <property type="entry name" value="HYDROPHOBIN"/>
    <property type="match status" value="1"/>
</dbReference>
<comment type="subcellular location">
    <subcellularLocation>
        <location evidence="1 7">Secreted</location>
        <location evidence="1 7">Cell wall</location>
    </subcellularLocation>
</comment>
<evidence type="ECO:0000313" key="9">
    <source>
        <dbReference type="Proteomes" id="UP000298030"/>
    </source>
</evidence>
<keyword evidence="5 7" id="KW-0732">Signal</keyword>
<dbReference type="InterPro" id="IPR001338">
    <property type="entry name" value="Class_I_Hydrophobin"/>
</dbReference>
<evidence type="ECO:0000256" key="4">
    <source>
        <dbReference type="ARBA" id="ARBA00022525"/>
    </source>
</evidence>
<evidence type="ECO:0000256" key="3">
    <source>
        <dbReference type="ARBA" id="ARBA00022512"/>
    </source>
</evidence>
<keyword evidence="9" id="KW-1185">Reference proteome</keyword>
<name>A0A4Y7SGP4_COPMI</name>
<dbReference type="GO" id="GO:0009277">
    <property type="term" value="C:fungal-type cell wall"/>
    <property type="evidence" value="ECO:0007669"/>
    <property type="project" value="InterPro"/>
</dbReference>
<comment type="similarity">
    <text evidence="2 7">Belongs to the fungal hydrophobin family.</text>
</comment>
<feature type="chain" id="PRO_5021510164" description="Hydrophobin" evidence="7">
    <location>
        <begin position="20"/>
        <end position="117"/>
    </location>
</feature>
<keyword evidence="3 7" id="KW-0134">Cell wall</keyword>
<evidence type="ECO:0000313" key="8">
    <source>
        <dbReference type="EMBL" id="TEB20995.1"/>
    </source>
</evidence>
<comment type="caution">
    <text evidence="8">The sequence shown here is derived from an EMBL/GenBank/DDBJ whole genome shotgun (WGS) entry which is preliminary data.</text>
</comment>
<dbReference type="GO" id="GO:0005199">
    <property type="term" value="F:structural constituent of cell wall"/>
    <property type="evidence" value="ECO:0007669"/>
    <property type="project" value="InterPro"/>
</dbReference>
<dbReference type="SMART" id="SM00075">
    <property type="entry name" value="HYDRO"/>
    <property type="match status" value="1"/>
</dbReference>
<dbReference type="STRING" id="71717.A0A4Y7SGP4"/>
<evidence type="ECO:0000256" key="5">
    <source>
        <dbReference type="ARBA" id="ARBA00022729"/>
    </source>
</evidence>